<gene>
    <name evidence="2" type="ORF">C8A05DRAFT_39301</name>
</gene>
<organism evidence="2 3">
    <name type="scientific">Staphylotrichum tortipilum</name>
    <dbReference type="NCBI Taxonomy" id="2831512"/>
    <lineage>
        <taxon>Eukaryota</taxon>
        <taxon>Fungi</taxon>
        <taxon>Dikarya</taxon>
        <taxon>Ascomycota</taxon>
        <taxon>Pezizomycotina</taxon>
        <taxon>Sordariomycetes</taxon>
        <taxon>Sordariomycetidae</taxon>
        <taxon>Sordariales</taxon>
        <taxon>Chaetomiaceae</taxon>
        <taxon>Staphylotrichum</taxon>
    </lineage>
</organism>
<evidence type="ECO:0000313" key="2">
    <source>
        <dbReference type="EMBL" id="KAK3897152.1"/>
    </source>
</evidence>
<keyword evidence="3" id="KW-1185">Reference proteome</keyword>
<comment type="caution">
    <text evidence="2">The sequence shown here is derived from an EMBL/GenBank/DDBJ whole genome shotgun (WGS) entry which is preliminary data.</text>
</comment>
<dbReference type="InterPro" id="IPR018306">
    <property type="entry name" value="Phage_T5_Orf172_DNA-bd"/>
</dbReference>
<sequence length="177" mass="19986">MYKPLLGLVFATARLCQELQLLLEKDLGHNWWYCHTCSVLHAISAQGLTGSGSRRPLGEPDSSHDSLFLCGSGFGIGYQTMRLAMNRLVSKRQCGYNLLLVRYYPYVPSSSPSGGAAVARKIPHSHKVERLVHLELAGRGLCVADRERWKCEACGREHKEWFEVEASRPPSPMWTRW</sequence>
<dbReference type="EMBL" id="MU856251">
    <property type="protein sequence ID" value="KAK3897152.1"/>
    <property type="molecule type" value="Genomic_DNA"/>
</dbReference>
<dbReference type="PANTHER" id="PTHR28094:SF2">
    <property type="entry name" value="BACTERIOPHAGE T5 ORF172 DNA-BINDING DOMAIN-CONTAINING PROTEIN"/>
    <property type="match status" value="1"/>
</dbReference>
<protein>
    <submittedName>
        <fullName evidence="2">Meiotically up-regulated gene 113-domain-containing protein</fullName>
    </submittedName>
</protein>
<reference evidence="2" key="2">
    <citation type="submission" date="2023-05" db="EMBL/GenBank/DDBJ databases">
        <authorList>
            <consortium name="Lawrence Berkeley National Laboratory"/>
            <person name="Steindorff A."/>
            <person name="Hensen N."/>
            <person name="Bonometti L."/>
            <person name="Westerberg I."/>
            <person name="Brannstrom I.O."/>
            <person name="Guillou S."/>
            <person name="Cros-Aarteil S."/>
            <person name="Calhoun S."/>
            <person name="Haridas S."/>
            <person name="Kuo A."/>
            <person name="Mondo S."/>
            <person name="Pangilinan J."/>
            <person name="Riley R."/>
            <person name="Labutti K."/>
            <person name="Andreopoulos B."/>
            <person name="Lipzen A."/>
            <person name="Chen C."/>
            <person name="Yanf M."/>
            <person name="Daum C."/>
            <person name="Ng V."/>
            <person name="Clum A."/>
            <person name="Ohm R."/>
            <person name="Martin F."/>
            <person name="Silar P."/>
            <person name="Natvig D."/>
            <person name="Lalanne C."/>
            <person name="Gautier V."/>
            <person name="Ament-Velasquez S.L."/>
            <person name="Kruys A."/>
            <person name="Hutchinson M.I."/>
            <person name="Powell A.J."/>
            <person name="Barry K."/>
            <person name="Miller A.N."/>
            <person name="Grigoriev I.V."/>
            <person name="Debuchy R."/>
            <person name="Gladieux P."/>
            <person name="Thoren M.H."/>
            <person name="Johannesson H."/>
        </authorList>
    </citation>
    <scope>NUCLEOTIDE SEQUENCE</scope>
    <source>
        <strain evidence="2">CBS 103.79</strain>
    </source>
</reference>
<reference evidence="2" key="1">
    <citation type="journal article" date="2023" name="Mol. Phylogenet. Evol.">
        <title>Genome-scale phylogeny and comparative genomics of the fungal order Sordariales.</title>
        <authorList>
            <person name="Hensen N."/>
            <person name="Bonometti L."/>
            <person name="Westerberg I."/>
            <person name="Brannstrom I.O."/>
            <person name="Guillou S."/>
            <person name="Cros-Aarteil S."/>
            <person name="Calhoun S."/>
            <person name="Haridas S."/>
            <person name="Kuo A."/>
            <person name="Mondo S."/>
            <person name="Pangilinan J."/>
            <person name="Riley R."/>
            <person name="LaButti K."/>
            <person name="Andreopoulos B."/>
            <person name="Lipzen A."/>
            <person name="Chen C."/>
            <person name="Yan M."/>
            <person name="Daum C."/>
            <person name="Ng V."/>
            <person name="Clum A."/>
            <person name="Steindorff A."/>
            <person name="Ohm R.A."/>
            <person name="Martin F."/>
            <person name="Silar P."/>
            <person name="Natvig D.O."/>
            <person name="Lalanne C."/>
            <person name="Gautier V."/>
            <person name="Ament-Velasquez S.L."/>
            <person name="Kruys A."/>
            <person name="Hutchinson M.I."/>
            <person name="Powell A.J."/>
            <person name="Barry K."/>
            <person name="Miller A.N."/>
            <person name="Grigoriev I.V."/>
            <person name="Debuchy R."/>
            <person name="Gladieux P."/>
            <person name="Hiltunen Thoren M."/>
            <person name="Johannesson H."/>
        </authorList>
    </citation>
    <scope>NUCLEOTIDE SEQUENCE</scope>
    <source>
        <strain evidence="2">CBS 103.79</strain>
    </source>
</reference>
<dbReference type="AlphaFoldDB" id="A0AAN6RMW4"/>
<accession>A0AAN6RMW4</accession>
<evidence type="ECO:0000313" key="3">
    <source>
        <dbReference type="Proteomes" id="UP001303889"/>
    </source>
</evidence>
<name>A0AAN6RMW4_9PEZI</name>
<feature type="domain" description="Bacteriophage T5 Orf172 DNA-binding" evidence="1">
    <location>
        <begin position="89"/>
        <end position="166"/>
    </location>
</feature>
<evidence type="ECO:0000259" key="1">
    <source>
        <dbReference type="Pfam" id="PF10544"/>
    </source>
</evidence>
<dbReference type="Pfam" id="PF10544">
    <property type="entry name" value="T5orf172"/>
    <property type="match status" value="1"/>
</dbReference>
<dbReference type="Proteomes" id="UP001303889">
    <property type="component" value="Unassembled WGS sequence"/>
</dbReference>
<dbReference type="InterPro" id="IPR053006">
    <property type="entry name" value="Meiosis_regulatory"/>
</dbReference>
<dbReference type="PANTHER" id="PTHR28094">
    <property type="entry name" value="MEIOTICALLY UP-REGULATED GENE 113 PROTEIN"/>
    <property type="match status" value="1"/>
</dbReference>
<proteinExistence type="predicted"/>